<evidence type="ECO:0000256" key="4">
    <source>
        <dbReference type="ARBA" id="ARBA00022502"/>
    </source>
</evidence>
<keyword evidence="10" id="KW-1185">Reference proteome</keyword>
<feature type="transmembrane region" description="Helical" evidence="9">
    <location>
        <begin position="343"/>
        <end position="366"/>
    </location>
</feature>
<evidence type="ECO:0000256" key="2">
    <source>
        <dbReference type="ARBA" id="ARBA00004687"/>
    </source>
</evidence>
<comment type="similarity">
    <text evidence="3">Belongs to the PIGU family.</text>
</comment>
<dbReference type="Pfam" id="PF06728">
    <property type="entry name" value="PIG-U"/>
    <property type="match status" value="1"/>
</dbReference>
<dbReference type="InterPro" id="IPR009600">
    <property type="entry name" value="PIG-U"/>
</dbReference>
<evidence type="ECO:0000256" key="3">
    <source>
        <dbReference type="ARBA" id="ARBA00010026"/>
    </source>
</evidence>
<comment type="pathway">
    <text evidence="2">Glycolipid biosynthesis; glycosylphosphatidylinositol-anchor biosynthesis.</text>
</comment>
<dbReference type="GO" id="GO:0042765">
    <property type="term" value="C:GPI-anchor transamidase complex"/>
    <property type="evidence" value="ECO:0007669"/>
    <property type="project" value="InterPro"/>
</dbReference>
<feature type="transmembrane region" description="Helical" evidence="9">
    <location>
        <begin position="218"/>
        <end position="239"/>
    </location>
</feature>
<sequence length="426" mass="48876">MDAKFFKLLLLGGVVRFYFSRTPLAAMIGNRVEFATPLNSHKRMQEGIFLLQSGIDPYQGDLVHETPLILSALSGLFQKYPHLLPAFYIILDVFTAALLYLMSRRFVRQKQEQQTTEQKHYAKDTAELQFSDLDKYDIPELVIVAYLFNPLTVMNCIGMTSTVISNLFLASFLYCLVKGLLLPCLLVLAFETVRSFYPIVLIAPLLLVFSHNSIRRGLVITLLFIASCLGVAYANFLVLNSWNFLDGTLGFIFYFRDLQPNIGLFWYFFTEMFEHFRTMFLITFQLNATVLYLLPLSIKLRKEPLLLATVLVALMTVFRAYPSLGDVGFYLALLPLWKRCWKFMAHGFVVFTFFLVTLSMMGALWHLWIYAGSANANFYFGATLAFSTGQIFLITDLLFAHVKREFCLFKGQKIWIDGVEARIVLK</sequence>
<evidence type="ECO:0000256" key="1">
    <source>
        <dbReference type="ARBA" id="ARBA00004477"/>
    </source>
</evidence>
<organism evidence="10 11">
    <name type="scientific">Drosophila kikkawai</name>
    <name type="common">Fruit fly</name>
    <dbReference type="NCBI Taxonomy" id="30033"/>
    <lineage>
        <taxon>Eukaryota</taxon>
        <taxon>Metazoa</taxon>
        <taxon>Ecdysozoa</taxon>
        <taxon>Arthropoda</taxon>
        <taxon>Hexapoda</taxon>
        <taxon>Insecta</taxon>
        <taxon>Pterygota</taxon>
        <taxon>Neoptera</taxon>
        <taxon>Endopterygota</taxon>
        <taxon>Diptera</taxon>
        <taxon>Brachycera</taxon>
        <taxon>Muscomorpha</taxon>
        <taxon>Ephydroidea</taxon>
        <taxon>Drosophilidae</taxon>
        <taxon>Drosophila</taxon>
        <taxon>Sophophora</taxon>
    </lineage>
</organism>
<keyword evidence="8 9" id="KW-0472">Membrane</keyword>
<name>A0A6P4I143_DROKI</name>
<dbReference type="AlphaFoldDB" id="A0A6P4I143"/>
<evidence type="ECO:0000256" key="9">
    <source>
        <dbReference type="SAM" id="Phobius"/>
    </source>
</evidence>
<feature type="transmembrane region" description="Helical" evidence="9">
    <location>
        <begin position="378"/>
        <end position="400"/>
    </location>
</feature>
<dbReference type="UniPathway" id="UPA00196"/>
<feature type="transmembrane region" description="Helical" evidence="9">
    <location>
        <begin position="167"/>
        <end position="189"/>
    </location>
</feature>
<accession>A0A6P4I143</accession>
<feature type="transmembrane region" description="Helical" evidence="9">
    <location>
        <begin position="304"/>
        <end position="322"/>
    </location>
</feature>
<protein>
    <submittedName>
        <fullName evidence="11">Phosphatidylinositol glycan anchor biosynthesis class U protein</fullName>
    </submittedName>
</protein>
<dbReference type="PANTHER" id="PTHR13121">
    <property type="entry name" value="GPI TRANSAMIDASE COMPONENT PIG-U"/>
    <property type="match status" value="1"/>
</dbReference>
<dbReference type="GO" id="GO:0006506">
    <property type="term" value="P:GPI anchor biosynthetic process"/>
    <property type="evidence" value="ECO:0007669"/>
    <property type="project" value="UniProtKB-UniPathway"/>
</dbReference>
<evidence type="ECO:0000256" key="7">
    <source>
        <dbReference type="ARBA" id="ARBA00022989"/>
    </source>
</evidence>
<feature type="transmembrane region" description="Helical" evidence="9">
    <location>
        <begin position="195"/>
        <end position="211"/>
    </location>
</feature>
<feature type="transmembrane region" description="Helical" evidence="9">
    <location>
        <begin position="276"/>
        <end position="298"/>
    </location>
</feature>
<gene>
    <name evidence="11" type="primary">PIG-U</name>
</gene>
<dbReference type="GO" id="GO:0016255">
    <property type="term" value="P:attachment of GPI anchor to protein"/>
    <property type="evidence" value="ECO:0007669"/>
    <property type="project" value="InterPro"/>
</dbReference>
<keyword evidence="6" id="KW-0256">Endoplasmic reticulum</keyword>
<keyword evidence="4" id="KW-0337">GPI-anchor biosynthesis</keyword>
<keyword evidence="5 9" id="KW-0812">Transmembrane</keyword>
<reference evidence="11" key="2">
    <citation type="submission" date="2025-08" db="UniProtKB">
        <authorList>
            <consortium name="RefSeq"/>
        </authorList>
    </citation>
    <scope>IDENTIFICATION</scope>
    <source>
        <strain evidence="11">14028-0561.14</strain>
        <tissue evidence="11">Whole fly</tissue>
    </source>
</reference>
<evidence type="ECO:0000313" key="11">
    <source>
        <dbReference type="RefSeq" id="XP_017022537.1"/>
    </source>
</evidence>
<dbReference type="OrthoDB" id="549017at2759"/>
<keyword evidence="7 9" id="KW-1133">Transmembrane helix</keyword>
<evidence type="ECO:0000256" key="5">
    <source>
        <dbReference type="ARBA" id="ARBA00022692"/>
    </source>
</evidence>
<dbReference type="Proteomes" id="UP001652661">
    <property type="component" value="Chromosome 2L"/>
</dbReference>
<evidence type="ECO:0000256" key="6">
    <source>
        <dbReference type="ARBA" id="ARBA00022824"/>
    </source>
</evidence>
<proteinExistence type="inferred from homology"/>
<evidence type="ECO:0000313" key="10">
    <source>
        <dbReference type="Proteomes" id="UP001652661"/>
    </source>
</evidence>
<comment type="subcellular location">
    <subcellularLocation>
        <location evidence="1">Endoplasmic reticulum membrane</location>
        <topology evidence="1">Multi-pass membrane protein</topology>
    </subcellularLocation>
</comment>
<reference evidence="10" key="1">
    <citation type="submission" date="2025-05" db="UniProtKB">
        <authorList>
            <consortium name="RefSeq"/>
        </authorList>
    </citation>
    <scope>NUCLEOTIDE SEQUENCE [LARGE SCALE GENOMIC DNA]</scope>
    <source>
        <strain evidence="10">14028-0561.14</strain>
    </source>
</reference>
<feature type="transmembrane region" description="Helical" evidence="9">
    <location>
        <begin position="83"/>
        <end position="102"/>
    </location>
</feature>
<dbReference type="PANTHER" id="PTHR13121:SF0">
    <property type="entry name" value="PHOSPHATIDYLINOSITOL GLYCAN ANCHOR BIOSYNTHESIS CLASS U PROTEIN"/>
    <property type="match status" value="1"/>
</dbReference>
<evidence type="ECO:0000256" key="8">
    <source>
        <dbReference type="ARBA" id="ARBA00023136"/>
    </source>
</evidence>
<dbReference type="RefSeq" id="XP_017022537.1">
    <property type="nucleotide sequence ID" value="XM_017167048.2"/>
</dbReference>